<evidence type="ECO:0000256" key="1">
    <source>
        <dbReference type="SAM" id="MobiDB-lite"/>
    </source>
</evidence>
<keyword evidence="4" id="KW-1185">Reference proteome</keyword>
<evidence type="ECO:0000313" key="4">
    <source>
        <dbReference type="Proteomes" id="UP001147700"/>
    </source>
</evidence>
<name>A0ABT4RLD7_9ACTN</name>
<feature type="compositionally biased region" description="Basic residues" evidence="1">
    <location>
        <begin position="234"/>
        <end position="253"/>
    </location>
</feature>
<evidence type="ECO:0000256" key="2">
    <source>
        <dbReference type="SAM" id="SignalP"/>
    </source>
</evidence>
<feature type="region of interest" description="Disordered" evidence="1">
    <location>
        <begin position="224"/>
        <end position="253"/>
    </location>
</feature>
<comment type="caution">
    <text evidence="3">The sequence shown here is derived from an EMBL/GenBank/DDBJ whole genome shotgun (WGS) entry which is preliminary data.</text>
</comment>
<feature type="signal peptide" evidence="2">
    <location>
        <begin position="1"/>
        <end position="22"/>
    </location>
</feature>
<dbReference type="RefSeq" id="WP_202958070.1">
    <property type="nucleotide sequence ID" value="NZ_JAPCID010000025.1"/>
</dbReference>
<evidence type="ECO:0000313" key="3">
    <source>
        <dbReference type="EMBL" id="MDA0139377.1"/>
    </source>
</evidence>
<keyword evidence="2" id="KW-0732">Signal</keyword>
<gene>
    <name evidence="3" type="ORF">OJ962_17875</name>
</gene>
<feature type="chain" id="PRO_5047216065" evidence="2">
    <location>
        <begin position="23"/>
        <end position="253"/>
    </location>
</feature>
<dbReference type="Proteomes" id="UP001147700">
    <property type="component" value="Unassembled WGS sequence"/>
</dbReference>
<accession>A0ABT4RLD7</accession>
<protein>
    <submittedName>
        <fullName evidence="3">Uncharacterized protein</fullName>
    </submittedName>
</protein>
<dbReference type="EMBL" id="JAPCID010000025">
    <property type="protein sequence ID" value="MDA0139377.1"/>
    <property type="molecule type" value="Genomic_DNA"/>
</dbReference>
<sequence>MRLKLAGLAAATLLAVPAAAQASTIEHSVTTISFEGNYSIEGVVPRMERFERWISADRARQVVTAADGTLRAEAAQEPLKFTAFDAVRDEIGTLTGESANSPRGTFVRTLSSEGGDIRAMMSKGWLVQTGETTFLGRPALTLATSAGAPAEGRTRTTMIVDAQNLAPYQRVTTGTQDGLSYTQTMTVESVETLPLAGNEHLLAMSDAGANAERVTFSEQARRILEGREQASKPKAAKKKKAVAKKKAKKKTRR</sequence>
<proteinExistence type="predicted"/>
<reference evidence="3" key="1">
    <citation type="submission" date="2022-10" db="EMBL/GenBank/DDBJ databases">
        <title>The WGS of Solirubrobacter sp. CPCC 204708.</title>
        <authorList>
            <person name="Jiang Z."/>
        </authorList>
    </citation>
    <scope>NUCLEOTIDE SEQUENCE</scope>
    <source>
        <strain evidence="3">CPCC 204708</strain>
    </source>
</reference>
<organism evidence="3 4">
    <name type="scientific">Solirubrobacter deserti</name>
    <dbReference type="NCBI Taxonomy" id="2282478"/>
    <lineage>
        <taxon>Bacteria</taxon>
        <taxon>Bacillati</taxon>
        <taxon>Actinomycetota</taxon>
        <taxon>Thermoleophilia</taxon>
        <taxon>Solirubrobacterales</taxon>
        <taxon>Solirubrobacteraceae</taxon>
        <taxon>Solirubrobacter</taxon>
    </lineage>
</organism>